<sequence>MNPIKTLKTVGYLEGASFLILLFIAMPLKYFLDQPMAVSIVGALHGLLFVLYILVILYVYNVKKWPIMRAFLALVSSVLPFGPFIFDRKFLKD</sequence>
<dbReference type="Proteomes" id="UP000076623">
    <property type="component" value="Chromosome"/>
</dbReference>
<feature type="domain" description="DUF3817" evidence="7">
    <location>
        <begin position="5"/>
        <end position="90"/>
    </location>
</feature>
<dbReference type="Pfam" id="PF12823">
    <property type="entry name" value="DUF3817"/>
    <property type="match status" value="1"/>
</dbReference>
<feature type="transmembrane region" description="Helical" evidence="6">
    <location>
        <begin position="38"/>
        <end position="60"/>
    </location>
</feature>
<evidence type="ECO:0000256" key="2">
    <source>
        <dbReference type="ARBA" id="ARBA00022475"/>
    </source>
</evidence>
<evidence type="ECO:0000256" key="5">
    <source>
        <dbReference type="ARBA" id="ARBA00023136"/>
    </source>
</evidence>
<dbReference type="AlphaFoldDB" id="A0A160IJV2"/>
<evidence type="ECO:0000256" key="3">
    <source>
        <dbReference type="ARBA" id="ARBA00022692"/>
    </source>
</evidence>
<name>A0A160IJV2_9BACL</name>
<keyword evidence="5 6" id="KW-0472">Membrane</keyword>
<keyword evidence="2" id="KW-1003">Cell membrane</keyword>
<evidence type="ECO:0000259" key="7">
    <source>
        <dbReference type="Pfam" id="PF12823"/>
    </source>
</evidence>
<reference evidence="8 9" key="1">
    <citation type="submission" date="2016-04" db="EMBL/GenBank/DDBJ databases">
        <title>Complete genome sequence of Fictibacillus phosphorivorans G25-29, a strain toxic to nematodes.</title>
        <authorList>
            <person name="Zheng Z."/>
        </authorList>
    </citation>
    <scope>NUCLEOTIDE SEQUENCE [LARGE SCALE GENOMIC DNA]</scope>
    <source>
        <strain evidence="8 9">G25-29</strain>
    </source>
</reference>
<evidence type="ECO:0000313" key="8">
    <source>
        <dbReference type="EMBL" id="ANC76161.1"/>
    </source>
</evidence>
<dbReference type="InterPro" id="IPR023845">
    <property type="entry name" value="DUF3817_TM"/>
</dbReference>
<keyword evidence="9" id="KW-1185">Reference proteome</keyword>
<feature type="transmembrane region" description="Helical" evidence="6">
    <location>
        <begin position="67"/>
        <end position="86"/>
    </location>
</feature>
<keyword evidence="4 6" id="KW-1133">Transmembrane helix</keyword>
<evidence type="ECO:0000256" key="4">
    <source>
        <dbReference type="ARBA" id="ARBA00022989"/>
    </source>
</evidence>
<protein>
    <recommendedName>
        <fullName evidence="7">DUF3817 domain-containing protein</fullName>
    </recommendedName>
</protein>
<gene>
    <name evidence="8" type="ORF">ABE65_004785</name>
</gene>
<evidence type="ECO:0000256" key="6">
    <source>
        <dbReference type="SAM" id="Phobius"/>
    </source>
</evidence>
<dbReference type="NCBIfam" id="TIGR03954">
    <property type="entry name" value="integ_memb_HG"/>
    <property type="match status" value="1"/>
</dbReference>
<dbReference type="PANTHER" id="PTHR40077:SF1">
    <property type="entry name" value="MEMBRANE PROTEIN"/>
    <property type="match status" value="1"/>
</dbReference>
<dbReference type="OrthoDB" id="1121311at2"/>
<proteinExistence type="predicted"/>
<dbReference type="GO" id="GO:0005886">
    <property type="term" value="C:plasma membrane"/>
    <property type="evidence" value="ECO:0007669"/>
    <property type="project" value="UniProtKB-SubCell"/>
</dbReference>
<dbReference type="KEGG" id="fpn:ABE65_004785"/>
<dbReference type="RefSeq" id="WP_066391923.1">
    <property type="nucleotide sequence ID" value="NZ_CP015378.1"/>
</dbReference>
<keyword evidence="3 6" id="KW-0812">Transmembrane</keyword>
<evidence type="ECO:0000256" key="1">
    <source>
        <dbReference type="ARBA" id="ARBA00004651"/>
    </source>
</evidence>
<dbReference type="EMBL" id="CP015378">
    <property type="protein sequence ID" value="ANC76161.1"/>
    <property type="molecule type" value="Genomic_DNA"/>
</dbReference>
<evidence type="ECO:0000313" key="9">
    <source>
        <dbReference type="Proteomes" id="UP000076623"/>
    </source>
</evidence>
<dbReference type="STRING" id="1221500.ABE65_004785"/>
<accession>A0A160IJV2</accession>
<comment type="subcellular location">
    <subcellularLocation>
        <location evidence="1">Cell membrane</location>
        <topology evidence="1">Multi-pass membrane protein</topology>
    </subcellularLocation>
</comment>
<organism evidence="8 9">
    <name type="scientific">Fictibacillus phosphorivorans</name>
    <dbReference type="NCBI Taxonomy" id="1221500"/>
    <lineage>
        <taxon>Bacteria</taxon>
        <taxon>Bacillati</taxon>
        <taxon>Bacillota</taxon>
        <taxon>Bacilli</taxon>
        <taxon>Bacillales</taxon>
        <taxon>Fictibacillaceae</taxon>
        <taxon>Fictibacillus</taxon>
    </lineage>
</organism>
<feature type="transmembrane region" description="Helical" evidence="6">
    <location>
        <begin position="12"/>
        <end position="32"/>
    </location>
</feature>
<dbReference type="PANTHER" id="PTHR40077">
    <property type="entry name" value="MEMBRANE PROTEIN-RELATED"/>
    <property type="match status" value="1"/>
</dbReference>